<name>A0ABV6P9V1_9MICC</name>
<dbReference type="CDD" id="cd02570">
    <property type="entry name" value="PseudoU_synth_EcTruA"/>
    <property type="match status" value="1"/>
</dbReference>
<dbReference type="InterPro" id="IPR020095">
    <property type="entry name" value="PsdUridine_synth_TruA_C"/>
</dbReference>
<gene>
    <name evidence="4 7" type="primary">truA</name>
    <name evidence="7" type="ORF">ACFFFR_05800</name>
</gene>
<evidence type="ECO:0000256" key="2">
    <source>
        <dbReference type="ARBA" id="ARBA00022694"/>
    </source>
</evidence>
<dbReference type="InterPro" id="IPR001406">
    <property type="entry name" value="PsdUridine_synth_TruA"/>
</dbReference>
<dbReference type="PIRSF" id="PIRSF001430">
    <property type="entry name" value="tRNA_psdUrid_synth"/>
    <property type="match status" value="1"/>
</dbReference>
<dbReference type="InterPro" id="IPR020103">
    <property type="entry name" value="PsdUridine_synth_cat_dom_sf"/>
</dbReference>
<evidence type="ECO:0000256" key="4">
    <source>
        <dbReference type="HAMAP-Rule" id="MF_00171"/>
    </source>
</evidence>
<dbReference type="Proteomes" id="UP001589862">
    <property type="component" value="Unassembled WGS sequence"/>
</dbReference>
<sequence>MAEERQRIRVEFAYDGGPYHGWAKQPGLPTVQAALEDALAMIIRQPIATVVAGRTDAGVHANQQVVHADIPADIWATVPRNAPLAPAPAMLRRLNGVLAKDHPGIIVHQIQEVPRVFDARFSAVRREYSYQIADGLARWNPLYRHIRWQHREELNVEHMNIGAQDLLGLHDFLSFCRPRPHSTTIRTLEELSFSRLPDGAIKARIIADAFCHNMVRALIAACVQVGAGQRPPAWLGERLAAAERTSETKLAPAHGLVLEKVSYPSCEQWAARAEQTRARRDS</sequence>
<evidence type="ECO:0000313" key="7">
    <source>
        <dbReference type="EMBL" id="MFC0581895.1"/>
    </source>
</evidence>
<dbReference type="Gene3D" id="3.30.70.660">
    <property type="entry name" value="Pseudouridine synthase I, catalytic domain, C-terminal subdomain"/>
    <property type="match status" value="1"/>
</dbReference>
<comment type="catalytic activity">
    <reaction evidence="4 5">
        <text>uridine(38/39/40) in tRNA = pseudouridine(38/39/40) in tRNA</text>
        <dbReference type="Rhea" id="RHEA:22376"/>
        <dbReference type="Rhea" id="RHEA-COMP:10085"/>
        <dbReference type="Rhea" id="RHEA-COMP:10087"/>
        <dbReference type="ChEBI" id="CHEBI:65314"/>
        <dbReference type="ChEBI" id="CHEBI:65315"/>
        <dbReference type="EC" id="5.4.99.12"/>
    </reaction>
</comment>
<dbReference type="GO" id="GO:0160147">
    <property type="term" value="F:tRNA pseudouridine(38-40) synthase activity"/>
    <property type="evidence" value="ECO:0007669"/>
    <property type="project" value="UniProtKB-EC"/>
</dbReference>
<dbReference type="Pfam" id="PF01416">
    <property type="entry name" value="PseudoU_synth_1"/>
    <property type="match status" value="1"/>
</dbReference>
<proteinExistence type="inferred from homology"/>
<evidence type="ECO:0000259" key="6">
    <source>
        <dbReference type="Pfam" id="PF01416"/>
    </source>
</evidence>
<dbReference type="PANTHER" id="PTHR11142:SF0">
    <property type="entry name" value="TRNA PSEUDOURIDINE SYNTHASE-LIKE 1"/>
    <property type="match status" value="1"/>
</dbReference>
<evidence type="ECO:0000256" key="3">
    <source>
        <dbReference type="ARBA" id="ARBA00023235"/>
    </source>
</evidence>
<dbReference type="HAMAP" id="MF_00171">
    <property type="entry name" value="TruA"/>
    <property type="match status" value="1"/>
</dbReference>
<feature type="active site" description="Nucleophile" evidence="4">
    <location>
        <position position="56"/>
    </location>
</feature>
<dbReference type="Gene3D" id="3.30.70.580">
    <property type="entry name" value="Pseudouridine synthase I, catalytic domain, N-terminal subdomain"/>
    <property type="match status" value="1"/>
</dbReference>
<evidence type="ECO:0000313" key="8">
    <source>
        <dbReference type="Proteomes" id="UP001589862"/>
    </source>
</evidence>
<evidence type="ECO:0000256" key="5">
    <source>
        <dbReference type="RuleBase" id="RU003792"/>
    </source>
</evidence>
<keyword evidence="2 4" id="KW-0819">tRNA processing</keyword>
<feature type="domain" description="Pseudouridine synthase I TruA alpha/beta" evidence="6">
    <location>
        <begin position="163"/>
        <end position="264"/>
    </location>
</feature>
<keyword evidence="3 4" id="KW-0413">Isomerase</keyword>
<dbReference type="RefSeq" id="WP_377458644.1">
    <property type="nucleotide sequence ID" value="NZ_JBHLUB010000027.1"/>
</dbReference>
<keyword evidence="8" id="KW-1185">Reference proteome</keyword>
<dbReference type="InterPro" id="IPR020094">
    <property type="entry name" value="TruA/RsuA/RluB/E/F_N"/>
</dbReference>
<feature type="binding site" evidence="4">
    <location>
        <position position="128"/>
    </location>
    <ligand>
        <name>substrate</name>
    </ligand>
</feature>
<comment type="similarity">
    <text evidence="1 4 5">Belongs to the tRNA pseudouridine synthase TruA family.</text>
</comment>
<dbReference type="InterPro" id="IPR020097">
    <property type="entry name" value="PsdUridine_synth_TruA_a/b_dom"/>
</dbReference>
<dbReference type="EC" id="5.4.99.12" evidence="4"/>
<comment type="function">
    <text evidence="4">Formation of pseudouridine at positions 38, 39 and 40 in the anticodon stem and loop of transfer RNAs.</text>
</comment>
<comment type="subunit">
    <text evidence="4">Homodimer.</text>
</comment>
<dbReference type="PANTHER" id="PTHR11142">
    <property type="entry name" value="PSEUDOURIDYLATE SYNTHASE"/>
    <property type="match status" value="1"/>
</dbReference>
<comment type="caution">
    <text evidence="4">Lacks conserved residue(s) required for the propagation of feature annotation.</text>
</comment>
<accession>A0ABV6P9V1</accession>
<dbReference type="SUPFAM" id="SSF55120">
    <property type="entry name" value="Pseudouridine synthase"/>
    <property type="match status" value="1"/>
</dbReference>
<evidence type="ECO:0000256" key="1">
    <source>
        <dbReference type="ARBA" id="ARBA00009375"/>
    </source>
</evidence>
<dbReference type="EMBL" id="JBHLUB010000027">
    <property type="protein sequence ID" value="MFC0581895.1"/>
    <property type="molecule type" value="Genomic_DNA"/>
</dbReference>
<comment type="caution">
    <text evidence="7">The sequence shown here is derived from an EMBL/GenBank/DDBJ whole genome shotgun (WGS) entry which is preliminary data.</text>
</comment>
<reference evidence="7 8" key="1">
    <citation type="submission" date="2024-09" db="EMBL/GenBank/DDBJ databases">
        <authorList>
            <person name="Sun Q."/>
            <person name="Mori K."/>
        </authorList>
    </citation>
    <scope>NUCLEOTIDE SEQUENCE [LARGE SCALE GENOMIC DNA]</scope>
    <source>
        <strain evidence="7 8">NCAIM B.02604</strain>
    </source>
</reference>
<protein>
    <recommendedName>
        <fullName evidence="4">tRNA pseudouridine synthase A</fullName>
        <ecNumber evidence="4">5.4.99.12</ecNumber>
    </recommendedName>
    <alternativeName>
        <fullName evidence="4">tRNA pseudouridine(38-40) synthase</fullName>
    </alternativeName>
    <alternativeName>
        <fullName evidence="4">tRNA pseudouridylate synthase I</fullName>
    </alternativeName>
    <alternativeName>
        <fullName evidence="4">tRNA-uridine isomerase I</fullName>
    </alternativeName>
</protein>
<dbReference type="NCBIfam" id="TIGR00071">
    <property type="entry name" value="hisT_truA"/>
    <property type="match status" value="1"/>
</dbReference>
<organism evidence="7 8">
    <name type="scientific">Micrococcoides hystricis</name>
    <dbReference type="NCBI Taxonomy" id="1572761"/>
    <lineage>
        <taxon>Bacteria</taxon>
        <taxon>Bacillati</taxon>
        <taxon>Actinomycetota</taxon>
        <taxon>Actinomycetes</taxon>
        <taxon>Micrococcales</taxon>
        <taxon>Micrococcaceae</taxon>
        <taxon>Micrococcoides</taxon>
    </lineage>
</organism>